<evidence type="ECO:0000256" key="1">
    <source>
        <dbReference type="SAM" id="SignalP"/>
    </source>
</evidence>
<organism evidence="2 3">
    <name type="scientific">Planococcus shenhongbingii</name>
    <dbReference type="NCBI Taxonomy" id="3058398"/>
    <lineage>
        <taxon>Bacteria</taxon>
        <taxon>Bacillati</taxon>
        <taxon>Bacillota</taxon>
        <taxon>Bacilli</taxon>
        <taxon>Bacillales</taxon>
        <taxon>Caryophanaceae</taxon>
        <taxon>Planococcus</taxon>
    </lineage>
</organism>
<dbReference type="EMBL" id="JAUJWU010000001">
    <property type="protein sequence ID" value="MDN7244502.1"/>
    <property type="molecule type" value="Genomic_DNA"/>
</dbReference>
<sequence length="157" mass="17511">MKRRIMLIGVASCFWLTACSNVNGDDEASSKAAEEKSSNVDLLNQPFEEITAQEWETLYLSKEDFDLYLTQLQVKDANGVQEIDEVKMGSGKISIILNNHDGESLDNLMAAPFLDTMVRQVYIRSAYYQGKQPTIIISDLSGTLLSKTVEPLETVNP</sequence>
<reference evidence="2 3" key="1">
    <citation type="submission" date="2023-07" db="EMBL/GenBank/DDBJ databases">
        <title>Novel species in genus Planococcus.</title>
        <authorList>
            <person name="Ning S."/>
        </authorList>
    </citation>
    <scope>NUCLEOTIDE SEQUENCE [LARGE SCALE GENOMIC DNA]</scope>
    <source>
        <strain evidence="2 3">N017</strain>
    </source>
</reference>
<gene>
    <name evidence="2" type="ORF">QWY13_03270</name>
</gene>
<feature type="chain" id="PRO_5045528493" evidence="1">
    <location>
        <begin position="25"/>
        <end position="157"/>
    </location>
</feature>
<evidence type="ECO:0000313" key="3">
    <source>
        <dbReference type="Proteomes" id="UP001172142"/>
    </source>
</evidence>
<evidence type="ECO:0000313" key="2">
    <source>
        <dbReference type="EMBL" id="MDN7244502.1"/>
    </source>
</evidence>
<keyword evidence="3" id="KW-1185">Reference proteome</keyword>
<dbReference type="Proteomes" id="UP001172142">
    <property type="component" value="Unassembled WGS sequence"/>
</dbReference>
<keyword evidence="1" id="KW-0732">Signal</keyword>
<dbReference type="PROSITE" id="PS51257">
    <property type="entry name" value="PROKAR_LIPOPROTEIN"/>
    <property type="match status" value="1"/>
</dbReference>
<feature type="signal peptide" evidence="1">
    <location>
        <begin position="1"/>
        <end position="24"/>
    </location>
</feature>
<proteinExistence type="predicted"/>
<protein>
    <submittedName>
        <fullName evidence="2">Uncharacterized protein</fullName>
    </submittedName>
</protein>
<accession>A0ABT8N9E9</accession>
<dbReference type="RefSeq" id="WP_300989900.1">
    <property type="nucleotide sequence ID" value="NZ_CP129235.1"/>
</dbReference>
<name>A0ABT8N9E9_9BACL</name>
<comment type="caution">
    <text evidence="2">The sequence shown here is derived from an EMBL/GenBank/DDBJ whole genome shotgun (WGS) entry which is preliminary data.</text>
</comment>